<accession>E2Q151</accession>
<sequence length="40" mass="4114">MRRAAAVRRAGWAGPAHLSGRVAQPGSQESPSPVRYGAGP</sequence>
<dbReference type="AlphaFoldDB" id="E2Q151"/>
<evidence type="ECO:0000256" key="1">
    <source>
        <dbReference type="SAM" id="MobiDB-lite"/>
    </source>
</evidence>
<evidence type="ECO:0000313" key="3">
    <source>
        <dbReference type="Proteomes" id="UP000002357"/>
    </source>
</evidence>
<keyword evidence="3" id="KW-1185">Reference proteome</keyword>
<protein>
    <submittedName>
        <fullName evidence="2">Uncharacterized protein</fullName>
    </submittedName>
</protein>
<feature type="region of interest" description="Disordered" evidence="1">
    <location>
        <begin position="1"/>
        <end position="40"/>
    </location>
</feature>
<proteinExistence type="predicted"/>
<name>E2Q151_STRCL</name>
<evidence type="ECO:0000313" key="2">
    <source>
        <dbReference type="EMBL" id="EFG08556.1"/>
    </source>
</evidence>
<dbReference type="EMBL" id="CM000913">
    <property type="protein sequence ID" value="EFG08556.1"/>
    <property type="molecule type" value="Genomic_DNA"/>
</dbReference>
<reference evidence="2 3" key="1">
    <citation type="journal article" date="2010" name="Genome Biol. Evol.">
        <title>The sequence of a 1.8-mb bacterial linear plasmid reveals a rich evolutionary reservoir of secondary metabolic pathways.</title>
        <authorList>
            <person name="Medema M.H."/>
            <person name="Trefzer A."/>
            <person name="Kovalchuk A."/>
            <person name="van den Berg M."/>
            <person name="Mueller U."/>
            <person name="Heijne W."/>
            <person name="Wu L."/>
            <person name="Alam M.T."/>
            <person name="Ronning C.M."/>
            <person name="Nierman W.C."/>
            <person name="Bovenberg R.A.L."/>
            <person name="Breitling R."/>
            <person name="Takano E."/>
        </authorList>
    </citation>
    <scope>NUCLEOTIDE SEQUENCE [LARGE SCALE GENOMIC DNA]</scope>
    <source>
        <strain evidence="3">ATCC 27064 / DSM 738 / JCM 4710 / NBRC 13307 / NCIMB 12785 / NRRL 3585 / VKM Ac-602</strain>
    </source>
</reference>
<dbReference type="Proteomes" id="UP000002357">
    <property type="component" value="Chromosome"/>
</dbReference>
<gene>
    <name evidence="2" type="ORF">SCLAV_3484</name>
</gene>
<organism evidence="2 3">
    <name type="scientific">Streptomyces clavuligerus</name>
    <dbReference type="NCBI Taxonomy" id="1901"/>
    <lineage>
        <taxon>Bacteria</taxon>
        <taxon>Bacillati</taxon>
        <taxon>Actinomycetota</taxon>
        <taxon>Actinomycetes</taxon>
        <taxon>Kitasatosporales</taxon>
        <taxon>Streptomycetaceae</taxon>
        <taxon>Streptomyces</taxon>
    </lineage>
</organism>